<dbReference type="Pfam" id="PF00001">
    <property type="entry name" value="7tm_1"/>
    <property type="match status" value="1"/>
</dbReference>
<dbReference type="PROSITE" id="PS50262">
    <property type="entry name" value="G_PROTEIN_RECEP_F1_2"/>
    <property type="match status" value="1"/>
</dbReference>
<proteinExistence type="predicted"/>
<evidence type="ECO:0000256" key="8">
    <source>
        <dbReference type="SAM" id="Phobius"/>
    </source>
</evidence>
<evidence type="ECO:0000256" key="2">
    <source>
        <dbReference type="ARBA" id="ARBA00022692"/>
    </source>
</evidence>
<organism evidence="10 11">
    <name type="scientific">Cichlidogyrus casuarinus</name>
    <dbReference type="NCBI Taxonomy" id="1844966"/>
    <lineage>
        <taxon>Eukaryota</taxon>
        <taxon>Metazoa</taxon>
        <taxon>Spiralia</taxon>
        <taxon>Lophotrochozoa</taxon>
        <taxon>Platyhelminthes</taxon>
        <taxon>Monogenea</taxon>
        <taxon>Monopisthocotylea</taxon>
        <taxon>Dactylogyridea</taxon>
        <taxon>Ancyrocephalidae</taxon>
        <taxon>Cichlidogyrus</taxon>
    </lineage>
</organism>
<dbReference type="PRINTS" id="PR00237">
    <property type="entry name" value="GPCRRHODOPSN"/>
</dbReference>
<accession>A0ABD2PXN9</accession>
<keyword evidence="5 8" id="KW-0472">Membrane</keyword>
<feature type="transmembrane region" description="Helical" evidence="8">
    <location>
        <begin position="63"/>
        <end position="85"/>
    </location>
</feature>
<dbReference type="SUPFAM" id="SSF81321">
    <property type="entry name" value="Family A G protein-coupled receptor-like"/>
    <property type="match status" value="1"/>
</dbReference>
<dbReference type="PANTHER" id="PTHR24235">
    <property type="entry name" value="NEUROPEPTIDE Y RECEPTOR"/>
    <property type="match status" value="1"/>
</dbReference>
<evidence type="ECO:0000256" key="4">
    <source>
        <dbReference type="ARBA" id="ARBA00023040"/>
    </source>
</evidence>
<keyword evidence="4" id="KW-0297">G-protein coupled receptor</keyword>
<name>A0ABD2PXN9_9PLAT</name>
<feature type="domain" description="G-protein coupled receptors family 1 profile" evidence="9">
    <location>
        <begin position="1"/>
        <end position="118"/>
    </location>
</feature>
<feature type="non-terminal residue" evidence="10">
    <location>
        <position position="1"/>
    </location>
</feature>
<dbReference type="AlphaFoldDB" id="A0ABD2PXN9"/>
<evidence type="ECO:0000313" key="10">
    <source>
        <dbReference type="EMBL" id="KAL3310611.1"/>
    </source>
</evidence>
<feature type="transmembrane region" description="Helical" evidence="8">
    <location>
        <begin position="6"/>
        <end position="31"/>
    </location>
</feature>
<comment type="subcellular location">
    <subcellularLocation>
        <location evidence="1">Membrane</location>
        <topology evidence="1">Multi-pass membrane protein</topology>
    </subcellularLocation>
</comment>
<dbReference type="Proteomes" id="UP001626550">
    <property type="component" value="Unassembled WGS sequence"/>
</dbReference>
<evidence type="ECO:0000313" key="11">
    <source>
        <dbReference type="Proteomes" id="UP001626550"/>
    </source>
</evidence>
<dbReference type="Gene3D" id="1.20.1070.10">
    <property type="entry name" value="Rhodopsin 7-helix transmembrane proteins"/>
    <property type="match status" value="1"/>
</dbReference>
<keyword evidence="3 8" id="KW-1133">Transmembrane helix</keyword>
<dbReference type="PANTHER" id="PTHR24235:SF29">
    <property type="entry name" value="GH23382P"/>
    <property type="match status" value="1"/>
</dbReference>
<dbReference type="EMBL" id="JBJKFK010002795">
    <property type="protein sequence ID" value="KAL3310611.1"/>
    <property type="molecule type" value="Genomic_DNA"/>
</dbReference>
<feature type="transmembrane region" description="Helical" evidence="8">
    <location>
        <begin position="97"/>
        <end position="121"/>
    </location>
</feature>
<dbReference type="GO" id="GO:0016020">
    <property type="term" value="C:membrane"/>
    <property type="evidence" value="ECO:0007669"/>
    <property type="project" value="UniProtKB-SubCell"/>
</dbReference>
<evidence type="ECO:0000256" key="3">
    <source>
        <dbReference type="ARBA" id="ARBA00022989"/>
    </source>
</evidence>
<evidence type="ECO:0000256" key="6">
    <source>
        <dbReference type="ARBA" id="ARBA00023170"/>
    </source>
</evidence>
<protein>
    <recommendedName>
        <fullName evidence="9">G-protein coupled receptors family 1 profile domain-containing protein</fullName>
    </recommendedName>
</protein>
<dbReference type="InterPro" id="IPR000276">
    <property type="entry name" value="GPCR_Rhodpsn"/>
</dbReference>
<comment type="caution">
    <text evidence="10">The sequence shown here is derived from an EMBL/GenBank/DDBJ whole genome shotgun (WGS) entry which is preliminary data.</text>
</comment>
<reference evidence="10 11" key="1">
    <citation type="submission" date="2024-11" db="EMBL/GenBank/DDBJ databases">
        <title>Adaptive evolution of stress response genes in parasites aligns with host niche diversity.</title>
        <authorList>
            <person name="Hahn C."/>
            <person name="Resl P."/>
        </authorList>
    </citation>
    <scope>NUCLEOTIDE SEQUENCE [LARGE SCALE GENOMIC DNA]</scope>
    <source>
        <strain evidence="10">EGGRZ-B1_66</strain>
        <tissue evidence="10">Body</tissue>
    </source>
</reference>
<dbReference type="InterPro" id="IPR017452">
    <property type="entry name" value="GPCR_Rhodpsn_7TM"/>
</dbReference>
<keyword evidence="7" id="KW-0807">Transducer</keyword>
<gene>
    <name evidence="10" type="ORF">Ciccas_010821</name>
</gene>
<dbReference type="GO" id="GO:0004930">
    <property type="term" value="F:G protein-coupled receptor activity"/>
    <property type="evidence" value="ECO:0007669"/>
    <property type="project" value="UniProtKB-KW"/>
</dbReference>
<keyword evidence="6" id="KW-0675">Receptor</keyword>
<evidence type="ECO:0000256" key="1">
    <source>
        <dbReference type="ARBA" id="ARBA00004141"/>
    </source>
</evidence>
<keyword evidence="11" id="KW-1185">Reference proteome</keyword>
<evidence type="ECO:0000259" key="9">
    <source>
        <dbReference type="PROSITE" id="PS50262"/>
    </source>
</evidence>
<sequence length="200" mass="22916">SDKYSIVTLICQFLVPVMVMSVCYSLIGIFMRRRARNKIGSGSANKVREENEVRRSQKMNKMLISMVIVYVICWIPVNLFNIIRFGTIIKFTPVQDVIIHFVTHCVAMSSSIHNPILYAFLNENFKQEFKKLLFCFGTSSKHASTRIRNVACAKTQNNGTFASPPTHINVKPLEESKPLYKQEADDDDLDSLYRLKSDKL</sequence>
<keyword evidence="2 8" id="KW-0812">Transmembrane</keyword>
<evidence type="ECO:0000256" key="5">
    <source>
        <dbReference type="ARBA" id="ARBA00023136"/>
    </source>
</evidence>
<evidence type="ECO:0000256" key="7">
    <source>
        <dbReference type="ARBA" id="ARBA00023224"/>
    </source>
</evidence>